<evidence type="ECO:0000313" key="4">
    <source>
        <dbReference type="Proteomes" id="UP000521943"/>
    </source>
</evidence>
<gene>
    <name evidence="3" type="ORF">DFP72DRAFT_1075042</name>
</gene>
<feature type="coiled-coil region" evidence="1">
    <location>
        <begin position="20"/>
        <end position="71"/>
    </location>
</feature>
<reference evidence="3 4" key="1">
    <citation type="submission" date="2020-07" db="EMBL/GenBank/DDBJ databases">
        <title>Comparative genomics of pyrophilous fungi reveals a link between fire events and developmental genes.</title>
        <authorList>
            <consortium name="DOE Joint Genome Institute"/>
            <person name="Steindorff A.S."/>
            <person name="Carver A."/>
            <person name="Calhoun S."/>
            <person name="Stillman K."/>
            <person name="Liu H."/>
            <person name="Lipzen A."/>
            <person name="Pangilinan J."/>
            <person name="Labutti K."/>
            <person name="Bruns T.D."/>
            <person name="Grigoriev I.V."/>
        </authorList>
    </citation>
    <scope>NUCLEOTIDE SEQUENCE [LARGE SCALE GENOMIC DNA]</scope>
    <source>
        <strain evidence="3 4">CBS 144469</strain>
    </source>
</reference>
<proteinExistence type="predicted"/>
<comment type="caution">
    <text evidence="3">The sequence shown here is derived from an EMBL/GenBank/DDBJ whole genome shotgun (WGS) entry which is preliminary data.</text>
</comment>
<feature type="compositionally biased region" description="Low complexity" evidence="2">
    <location>
        <begin position="189"/>
        <end position="202"/>
    </location>
</feature>
<protein>
    <submittedName>
        <fullName evidence="3">Uncharacterized protein</fullName>
    </submittedName>
</protein>
<sequence length="563" mass="61050">MPPRFNVEKTICEFMESVDLLAEDEKLASLEGTLASINEEIELTRSEREAAKEAKKATKALTKKIEGLNRKLRCCNIALSRIRGMVIGSPLTPAPDDLPEVSHGTPPAQEEPPTVTPAPDDLPEVPHGTPPAQEDPPTVVLPEVPHGTPPAQEDPPHVVHPHDALQEVPVGTPPAMEDPPADVTAQGSTHVVPTGTPMGTPPADVKPGKRRGAEPAIGRRVRSRIVSDSESESEPSGSKRGKNDDGWEDGMSLLGKEEEKALKAAAEAMEGKGKGIEGVAGGVVYEEDDDVPVVLTGEALAKEEAEFEAAADIALHNFITHNVLFPPRIRTRARREQSYLREAGTTSRVLAMSVFLIGNQKGHTKCAYHSHCDTRSTLNDMVTKKRTGVVRKKPVPKVTGVPLAGTKDVIATPEAIAKVAGASRSLKLTRLHTHNPDPSVMLPVVNGMRERELLTYFRFVGDEYFLHCGCELEDCLTDLFVWKSLPMLTSISTGAQEWLGIPPNPQYRLAFNVFLRSLGFKVDDFYTYDRSGDSSDPGCPSSSARPPFLTSKSTAIRKSDFDS</sequence>
<evidence type="ECO:0000313" key="3">
    <source>
        <dbReference type="EMBL" id="KAF6747767.1"/>
    </source>
</evidence>
<dbReference type="AlphaFoldDB" id="A0A8H6M114"/>
<accession>A0A8H6M114</accession>
<evidence type="ECO:0000256" key="1">
    <source>
        <dbReference type="SAM" id="Coils"/>
    </source>
</evidence>
<dbReference type="Proteomes" id="UP000521943">
    <property type="component" value="Unassembled WGS sequence"/>
</dbReference>
<keyword evidence="4" id="KW-1185">Reference proteome</keyword>
<dbReference type="EMBL" id="JACGCI010000078">
    <property type="protein sequence ID" value="KAF6747767.1"/>
    <property type="molecule type" value="Genomic_DNA"/>
</dbReference>
<feature type="region of interest" description="Disordered" evidence="2">
    <location>
        <begin position="530"/>
        <end position="563"/>
    </location>
</feature>
<feature type="compositionally biased region" description="Basic and acidic residues" evidence="2">
    <location>
        <begin position="154"/>
        <end position="165"/>
    </location>
</feature>
<feature type="region of interest" description="Disordered" evidence="2">
    <location>
        <begin position="89"/>
        <end position="250"/>
    </location>
</feature>
<feature type="compositionally biased region" description="Low complexity" evidence="2">
    <location>
        <begin position="534"/>
        <end position="543"/>
    </location>
</feature>
<name>A0A8H6M114_9AGAR</name>
<keyword evidence="1" id="KW-0175">Coiled coil</keyword>
<evidence type="ECO:0000256" key="2">
    <source>
        <dbReference type="SAM" id="MobiDB-lite"/>
    </source>
</evidence>
<organism evidence="3 4">
    <name type="scientific">Ephemerocybe angulata</name>
    <dbReference type="NCBI Taxonomy" id="980116"/>
    <lineage>
        <taxon>Eukaryota</taxon>
        <taxon>Fungi</taxon>
        <taxon>Dikarya</taxon>
        <taxon>Basidiomycota</taxon>
        <taxon>Agaricomycotina</taxon>
        <taxon>Agaricomycetes</taxon>
        <taxon>Agaricomycetidae</taxon>
        <taxon>Agaricales</taxon>
        <taxon>Agaricineae</taxon>
        <taxon>Psathyrellaceae</taxon>
        <taxon>Ephemerocybe</taxon>
    </lineage>
</organism>